<dbReference type="PANTHER" id="PTHR46825">
    <property type="entry name" value="D-ALANYL-D-ALANINE-CARBOXYPEPTIDASE/ENDOPEPTIDASE AMPH"/>
    <property type="match status" value="1"/>
</dbReference>
<gene>
    <name evidence="2" type="ORF">EG028_05690</name>
</gene>
<sequence length="517" mass="57184">MQLIRPPFVFTSCGTGILSHKSRYLSQAALSCSVPCLFCKLYDQTLNTMRLYSLLLLLALPAVACAQSTADNIRKVENNLAGWVNIENEAPTRWTIEERMKVHNVPGLTICVIRDYKLEWAKGYGYADKEANIPVTPQTLFQAASISKSLNAVGILKLVQEGKLSLDADINTYLKTWHPSADSGKITIAHLLSHTAGLSVHGFPGYEMGDTIPTVEQILRGERPANTREVKPLFAPGVKMQYSGGGTTVTQLIETTVTGIPYDQFMQKEVLNPLGMTGSFYTQPAPENKRALLATAYNREGKAYKGKYHVYPEMAAAGLWTNPTDLSKYIIETQLALQGKSAKVLNQAMTQTRLTPYVGKNNALGAFIIIDQRYFNHNGGNEGFRCVYYGSLDGGNGLVVMVNADDFNVIEEVTRSIGITYGWENDFYKPEKVTSAPLPADSVQQYVGKYQFRDVPLLVEAKEGKLYATVRDGAPMRMYYTTTGDFVLMEERGHLKLVNGDFTVGEGQGSITFKRQP</sequence>
<dbReference type="Pfam" id="PF00144">
    <property type="entry name" value="Beta-lactamase"/>
    <property type="match status" value="1"/>
</dbReference>
<dbReference type="InterPro" id="IPR050491">
    <property type="entry name" value="AmpC-like"/>
</dbReference>
<dbReference type="Gene3D" id="3.40.710.10">
    <property type="entry name" value="DD-peptidase/beta-lactamase superfamily"/>
    <property type="match status" value="1"/>
</dbReference>
<proteinExistence type="predicted"/>
<reference evidence="3" key="1">
    <citation type="submission" date="2018-11" db="EMBL/GenBank/DDBJ databases">
        <title>Chitinophaga lutea sp.nov., isolate from arsenic contaminated soil.</title>
        <authorList>
            <person name="Zong Y."/>
        </authorList>
    </citation>
    <scope>NUCLEOTIDE SEQUENCE [LARGE SCALE GENOMIC DNA]</scope>
    <source>
        <strain evidence="3">YLT18</strain>
    </source>
</reference>
<dbReference type="EMBL" id="RMBX01000002">
    <property type="protein sequence ID" value="RPD42657.1"/>
    <property type="molecule type" value="Genomic_DNA"/>
</dbReference>
<evidence type="ECO:0000313" key="3">
    <source>
        <dbReference type="Proteomes" id="UP000279089"/>
    </source>
</evidence>
<keyword evidence="3" id="KW-1185">Reference proteome</keyword>
<dbReference type="InterPro" id="IPR012338">
    <property type="entry name" value="Beta-lactam/transpept-like"/>
</dbReference>
<organism evidence="2 3">
    <name type="scientific">Chitinophaga barathri</name>
    <dbReference type="NCBI Taxonomy" id="1647451"/>
    <lineage>
        <taxon>Bacteria</taxon>
        <taxon>Pseudomonadati</taxon>
        <taxon>Bacteroidota</taxon>
        <taxon>Chitinophagia</taxon>
        <taxon>Chitinophagales</taxon>
        <taxon>Chitinophagaceae</taxon>
        <taxon>Chitinophaga</taxon>
    </lineage>
</organism>
<keyword evidence="2" id="KW-0378">Hydrolase</keyword>
<comment type="caution">
    <text evidence="2">The sequence shown here is derived from an EMBL/GenBank/DDBJ whole genome shotgun (WGS) entry which is preliminary data.</text>
</comment>
<dbReference type="InterPro" id="IPR001466">
    <property type="entry name" value="Beta-lactam-related"/>
</dbReference>
<protein>
    <submittedName>
        <fullName evidence="2">Class A beta-lactamase-related serine hydrolase</fullName>
    </submittedName>
</protein>
<dbReference type="OrthoDB" id="9797709at2"/>
<accession>A0A3N4ML22</accession>
<dbReference type="PANTHER" id="PTHR46825:SF12">
    <property type="entry name" value="PENICILLIN-BINDING PROTEIN 4"/>
    <property type="match status" value="1"/>
</dbReference>
<evidence type="ECO:0000259" key="1">
    <source>
        <dbReference type="Pfam" id="PF00144"/>
    </source>
</evidence>
<evidence type="ECO:0000313" key="2">
    <source>
        <dbReference type="EMBL" id="RPD42657.1"/>
    </source>
</evidence>
<dbReference type="AlphaFoldDB" id="A0A3N4ML22"/>
<feature type="domain" description="Beta-lactamase-related" evidence="1">
    <location>
        <begin position="95"/>
        <end position="408"/>
    </location>
</feature>
<dbReference type="GO" id="GO:0016787">
    <property type="term" value="F:hydrolase activity"/>
    <property type="evidence" value="ECO:0007669"/>
    <property type="project" value="UniProtKB-KW"/>
</dbReference>
<name>A0A3N4ML22_9BACT</name>
<dbReference type="Proteomes" id="UP000279089">
    <property type="component" value="Unassembled WGS sequence"/>
</dbReference>
<dbReference type="SUPFAM" id="SSF56601">
    <property type="entry name" value="beta-lactamase/transpeptidase-like"/>
    <property type="match status" value="1"/>
</dbReference>